<keyword evidence="5" id="KW-1185">Reference proteome</keyword>
<organism evidence="4 5">
    <name type="scientific">Aphanomyces stellatus</name>
    <dbReference type="NCBI Taxonomy" id="120398"/>
    <lineage>
        <taxon>Eukaryota</taxon>
        <taxon>Sar</taxon>
        <taxon>Stramenopiles</taxon>
        <taxon>Oomycota</taxon>
        <taxon>Saprolegniomycetes</taxon>
        <taxon>Saprolegniales</taxon>
        <taxon>Verrucalvaceae</taxon>
        <taxon>Aphanomyces</taxon>
    </lineage>
</organism>
<name>A0A485LTZ4_9STRA</name>
<dbReference type="Proteomes" id="UP000332933">
    <property type="component" value="Unassembled WGS sequence"/>
</dbReference>
<evidence type="ECO:0000256" key="1">
    <source>
        <dbReference type="SAM" id="MobiDB-lite"/>
    </source>
</evidence>
<protein>
    <submittedName>
        <fullName evidence="4">Aste57867_25235 protein</fullName>
    </submittedName>
</protein>
<sequence length="262" mass="27790">MARVPVLSRACSWALAASPFNRLPLSLAASCAHPWMFACNPPREPTISTPKPTFLSTTTNFPSAKVSPPSTMGPAAAMVTPMPTTTTEELDRASTAETTLPSTNLPTQLISVMLTAPKVSVTATTMPPLSSSSRRVGGTIVIVVVIVFVVVIAWASIKLWRCVQARVASQPASLRSYLNTPGSPRLAQKRQTVEPIPPPRRSKRHGMPSKPLGPAGQPAVVTVACRPTLQSCVMRVTAFSSVVPVAPTKILPKKDSCVLSFS</sequence>
<proteinExistence type="predicted"/>
<keyword evidence="2" id="KW-1133">Transmembrane helix</keyword>
<keyword evidence="2" id="KW-0812">Transmembrane</keyword>
<accession>A0A485LTZ4</accession>
<dbReference type="EMBL" id="VJMH01007503">
    <property type="protein sequence ID" value="KAF0682676.1"/>
    <property type="molecule type" value="Genomic_DNA"/>
</dbReference>
<dbReference type="AlphaFoldDB" id="A0A485LTZ4"/>
<feature type="region of interest" description="Disordered" evidence="1">
    <location>
        <begin position="178"/>
        <end position="215"/>
    </location>
</feature>
<evidence type="ECO:0000313" key="5">
    <source>
        <dbReference type="Proteomes" id="UP000332933"/>
    </source>
</evidence>
<dbReference type="EMBL" id="CAADRA010007529">
    <property type="protein sequence ID" value="VFU01862.1"/>
    <property type="molecule type" value="Genomic_DNA"/>
</dbReference>
<reference evidence="4 5" key="1">
    <citation type="submission" date="2019-03" db="EMBL/GenBank/DDBJ databases">
        <authorList>
            <person name="Gaulin E."/>
            <person name="Dumas B."/>
        </authorList>
    </citation>
    <scope>NUCLEOTIDE SEQUENCE [LARGE SCALE GENOMIC DNA]</scope>
    <source>
        <strain evidence="4">CBS 568.67</strain>
    </source>
</reference>
<feature type="transmembrane region" description="Helical" evidence="2">
    <location>
        <begin position="136"/>
        <end position="157"/>
    </location>
</feature>
<gene>
    <name evidence="4" type="primary">Aste57867_25235</name>
    <name evidence="3" type="ORF">As57867_025157</name>
    <name evidence="4" type="ORF">ASTE57867_25235</name>
</gene>
<evidence type="ECO:0000313" key="3">
    <source>
        <dbReference type="EMBL" id="KAF0682676.1"/>
    </source>
</evidence>
<reference evidence="3" key="2">
    <citation type="submission" date="2019-06" db="EMBL/GenBank/DDBJ databases">
        <title>Genomics analysis of Aphanomyces spp. identifies a new class of oomycete effector associated with host adaptation.</title>
        <authorList>
            <person name="Gaulin E."/>
        </authorList>
    </citation>
    <scope>NUCLEOTIDE SEQUENCE</scope>
    <source>
        <strain evidence="3">CBS 578.67</strain>
    </source>
</reference>
<evidence type="ECO:0000313" key="4">
    <source>
        <dbReference type="EMBL" id="VFU01862.1"/>
    </source>
</evidence>
<keyword evidence="2" id="KW-0472">Membrane</keyword>
<evidence type="ECO:0000256" key="2">
    <source>
        <dbReference type="SAM" id="Phobius"/>
    </source>
</evidence>